<dbReference type="InterPro" id="IPR001910">
    <property type="entry name" value="Inosine/uridine_hydrolase_dom"/>
</dbReference>
<reference evidence="5 6" key="1">
    <citation type="submission" date="2024-04" db="EMBL/GenBank/DDBJ databases">
        <title>Tritrichomonas musculus Genome.</title>
        <authorList>
            <person name="Alves-Ferreira E."/>
            <person name="Grigg M."/>
            <person name="Lorenzi H."/>
            <person name="Galac M."/>
        </authorList>
    </citation>
    <scope>NUCLEOTIDE SEQUENCE [LARGE SCALE GENOMIC DNA]</scope>
    <source>
        <strain evidence="5 6">EAF2021</strain>
    </source>
</reference>
<comment type="similarity">
    <text evidence="1">Belongs to the IUNH family.</text>
</comment>
<proteinExistence type="inferred from homology"/>
<dbReference type="EMBL" id="JAPFFF010000018">
    <property type="protein sequence ID" value="KAK8860329.1"/>
    <property type="molecule type" value="Genomic_DNA"/>
</dbReference>
<organism evidence="5 6">
    <name type="scientific">Tritrichomonas musculus</name>
    <dbReference type="NCBI Taxonomy" id="1915356"/>
    <lineage>
        <taxon>Eukaryota</taxon>
        <taxon>Metamonada</taxon>
        <taxon>Parabasalia</taxon>
        <taxon>Tritrichomonadida</taxon>
        <taxon>Tritrichomonadidae</taxon>
        <taxon>Tritrichomonas</taxon>
    </lineage>
</organism>
<evidence type="ECO:0000256" key="2">
    <source>
        <dbReference type="ARBA" id="ARBA00022801"/>
    </source>
</evidence>
<comment type="caution">
    <text evidence="5">The sequence shown here is derived from an EMBL/GenBank/DDBJ whole genome shotgun (WGS) entry which is preliminary data.</text>
</comment>
<dbReference type="Pfam" id="PF01156">
    <property type="entry name" value="IU_nuc_hydro"/>
    <property type="match status" value="1"/>
</dbReference>
<evidence type="ECO:0000259" key="4">
    <source>
        <dbReference type="Pfam" id="PF01156"/>
    </source>
</evidence>
<dbReference type="PANTHER" id="PTHR12304:SF4">
    <property type="entry name" value="URIDINE NUCLEOSIDASE"/>
    <property type="match status" value="1"/>
</dbReference>
<dbReference type="InterPro" id="IPR036452">
    <property type="entry name" value="Ribo_hydro-like"/>
</dbReference>
<name>A0ABR2ICG4_9EUKA</name>
<sequence length="352" mass="39516">MHQMTHRKCVIDCDPGHDDLAAIMLLCYSPSLDLQFISTTHGNQTVNKTYQNARRTLNLIKLADKIPVYRGFSRPLVREGVACPEIHGESGLGGVDWNPIDSTMPKNPALDLLGYKSEEELCPTDFFGHLHRLINEVKEGEKFDIVETASMTNIAQYILAFPADAKKIRVVTMGGNFMVVGNITPFAEFNVLVDPEAYDIVLNSDAELIFAAPLDITHTVLVDDHVLAKIKESTEANSTLFYTMITNLLMFFKDTYKEVFGFECPPLHDPVAVFYLLRPDCFESVKCHVNIETKGEYTYGCCCHDLLLKKKDPQHSKEPNTTVCLKLKEGGHDAFWSEMCRAFNLISKAVGK</sequence>
<keyword evidence="6" id="KW-1185">Reference proteome</keyword>
<dbReference type="Proteomes" id="UP001470230">
    <property type="component" value="Unassembled WGS sequence"/>
</dbReference>
<protein>
    <submittedName>
        <fullName evidence="5">Uridine nucleosidase 1</fullName>
    </submittedName>
</protein>
<evidence type="ECO:0000313" key="5">
    <source>
        <dbReference type="EMBL" id="KAK8860329.1"/>
    </source>
</evidence>
<dbReference type="PANTHER" id="PTHR12304">
    <property type="entry name" value="INOSINE-URIDINE PREFERRING NUCLEOSIDE HYDROLASE"/>
    <property type="match status" value="1"/>
</dbReference>
<dbReference type="SUPFAM" id="SSF53590">
    <property type="entry name" value="Nucleoside hydrolase"/>
    <property type="match status" value="1"/>
</dbReference>
<evidence type="ECO:0000256" key="1">
    <source>
        <dbReference type="ARBA" id="ARBA00009176"/>
    </source>
</evidence>
<feature type="domain" description="Inosine/uridine-preferring nucleoside hydrolase" evidence="4">
    <location>
        <begin position="10"/>
        <end position="328"/>
    </location>
</feature>
<dbReference type="Gene3D" id="3.90.245.10">
    <property type="entry name" value="Ribonucleoside hydrolase-like"/>
    <property type="match status" value="1"/>
</dbReference>
<dbReference type="InterPro" id="IPR023186">
    <property type="entry name" value="IUNH"/>
</dbReference>
<gene>
    <name evidence="5" type="ORF">M9Y10_011993</name>
</gene>
<evidence type="ECO:0000313" key="6">
    <source>
        <dbReference type="Proteomes" id="UP001470230"/>
    </source>
</evidence>
<keyword evidence="2" id="KW-0378">Hydrolase</keyword>
<accession>A0ABR2ICG4</accession>
<keyword evidence="3" id="KW-0326">Glycosidase</keyword>
<evidence type="ECO:0000256" key="3">
    <source>
        <dbReference type="ARBA" id="ARBA00023295"/>
    </source>
</evidence>